<dbReference type="InterPro" id="IPR036278">
    <property type="entry name" value="Sialidase_sf"/>
</dbReference>
<name>A0A517WEM3_9PLAN</name>
<organism evidence="2 3">
    <name type="scientific">Gimesia chilikensis</name>
    <dbReference type="NCBI Taxonomy" id="2605989"/>
    <lineage>
        <taxon>Bacteria</taxon>
        <taxon>Pseudomonadati</taxon>
        <taxon>Planctomycetota</taxon>
        <taxon>Planctomycetia</taxon>
        <taxon>Planctomycetales</taxon>
        <taxon>Planctomycetaceae</taxon>
        <taxon>Gimesia</taxon>
    </lineage>
</organism>
<dbReference type="CDD" id="cd15482">
    <property type="entry name" value="Sialidase_non-viral"/>
    <property type="match status" value="1"/>
</dbReference>
<dbReference type="AlphaFoldDB" id="A0A517WEM3"/>
<evidence type="ECO:0000313" key="2">
    <source>
        <dbReference type="EMBL" id="QDU03695.1"/>
    </source>
</evidence>
<gene>
    <name evidence="2" type="ORF">V6x_34180</name>
</gene>
<evidence type="ECO:0000259" key="1">
    <source>
        <dbReference type="Pfam" id="PF13088"/>
    </source>
</evidence>
<feature type="domain" description="Sialidase" evidence="1">
    <location>
        <begin position="116"/>
        <end position="386"/>
    </location>
</feature>
<dbReference type="InterPro" id="IPR011040">
    <property type="entry name" value="Sialidase"/>
</dbReference>
<reference evidence="2 3" key="1">
    <citation type="submission" date="2019-02" db="EMBL/GenBank/DDBJ databases">
        <title>Deep-cultivation of Planctomycetes and their phenomic and genomic characterization uncovers novel biology.</title>
        <authorList>
            <person name="Wiegand S."/>
            <person name="Jogler M."/>
            <person name="Boedeker C."/>
            <person name="Pinto D."/>
            <person name="Vollmers J."/>
            <person name="Rivas-Marin E."/>
            <person name="Kohn T."/>
            <person name="Peeters S.H."/>
            <person name="Heuer A."/>
            <person name="Rast P."/>
            <person name="Oberbeckmann S."/>
            <person name="Bunk B."/>
            <person name="Jeske O."/>
            <person name="Meyerdierks A."/>
            <person name="Storesund J.E."/>
            <person name="Kallscheuer N."/>
            <person name="Luecker S."/>
            <person name="Lage O.M."/>
            <person name="Pohl T."/>
            <person name="Merkel B.J."/>
            <person name="Hornburger P."/>
            <person name="Mueller R.-W."/>
            <person name="Bruemmer F."/>
            <person name="Labrenz M."/>
            <person name="Spormann A.M."/>
            <person name="Op den Camp H."/>
            <person name="Overmann J."/>
            <person name="Amann R."/>
            <person name="Jetten M.S.M."/>
            <person name="Mascher T."/>
            <person name="Medema M.H."/>
            <person name="Devos D.P."/>
            <person name="Kaster A.-K."/>
            <person name="Ovreas L."/>
            <person name="Rohde M."/>
            <person name="Galperin M.Y."/>
            <person name="Jogler C."/>
        </authorList>
    </citation>
    <scope>NUCLEOTIDE SEQUENCE [LARGE SCALE GENOMIC DNA]</scope>
    <source>
        <strain evidence="2 3">V6</strain>
    </source>
</reference>
<protein>
    <submittedName>
        <fullName evidence="2">BNR/Asp-box repeat protein</fullName>
    </submittedName>
</protein>
<dbReference type="Pfam" id="PF13088">
    <property type="entry name" value="BNR_2"/>
    <property type="match status" value="1"/>
</dbReference>
<evidence type="ECO:0000313" key="3">
    <source>
        <dbReference type="Proteomes" id="UP000320722"/>
    </source>
</evidence>
<proteinExistence type="predicted"/>
<dbReference type="PANTHER" id="PTHR43752:SF2">
    <property type="entry name" value="BNR_ASP-BOX REPEAT FAMILY PROTEIN"/>
    <property type="match status" value="1"/>
</dbReference>
<dbReference type="Proteomes" id="UP000320722">
    <property type="component" value="Chromosome"/>
</dbReference>
<dbReference type="Gene3D" id="2.120.10.10">
    <property type="match status" value="1"/>
</dbReference>
<sequence>METQATHEYHGLLSPLVLKDLFPTGNIERLPDPGTREMIPDFRKVATMKLSLTLTCLLLLMACGSLLAESKDTPVDTGELLKDFVHPPVNFHPGAESNSEARKYQGIPTIERTPGGRLWAGWYAGPIHEDRFNYVMAATSDDNGKTWSDLKFVINPDGDGPRRASDPCFWLDPSGKLWLFWWMNGGDLNVTMSITTENPDAENPTWTKPRALFPGVMINKPIVTKNGEWLMPAAIWHQDDSDRVMVSKDQGRTWALRGAANVPKDRRNCDEPMLVERQDGSLWLLVRTAGHGIGEAVSTDGGRTWTEVKDHLQQTTSRFHIQRLASGNLLLIKHNGIDERARGRNHLTAYLSDDDGKSWKGGLLLDARDTVSYPDATQGPDGTIYVIYDWNRADEKHILLTTFTEADVMAGKYQSSAARERVLINHATGVNPKPWRKKRVTSLNKHEKAAPLLEEPGAQLKPVKGEMRNVKLGEAIFSNRSYAFHGKLPRFLQDGQFVFSPMEQTEVVCTSPGVVYAVTPLPDRNQDSVTDELQKQGFELAAVPEFVLFLMPGGREIPGNVCSVYQRRVAAGDRIKFGKWGVVITKPE</sequence>
<dbReference type="PANTHER" id="PTHR43752">
    <property type="entry name" value="BNR/ASP-BOX REPEAT FAMILY PROTEIN"/>
    <property type="match status" value="1"/>
</dbReference>
<dbReference type="EMBL" id="CP036347">
    <property type="protein sequence ID" value="QDU03695.1"/>
    <property type="molecule type" value="Genomic_DNA"/>
</dbReference>
<dbReference type="SUPFAM" id="SSF50939">
    <property type="entry name" value="Sialidases"/>
    <property type="match status" value="1"/>
</dbReference>
<accession>A0A517WEM3</accession>